<evidence type="ECO:0000256" key="2">
    <source>
        <dbReference type="ARBA" id="ARBA00023239"/>
    </source>
</evidence>
<comment type="cofactor">
    <cofactor evidence="5">
        <name>adenosylcob(III)alamin</name>
        <dbReference type="ChEBI" id="CHEBI:18408"/>
    </cofactor>
    <text evidence="5">Binds between the large and small subunits.</text>
</comment>
<dbReference type="InterPro" id="IPR009246">
    <property type="entry name" value="EutC"/>
</dbReference>
<dbReference type="EC" id="4.3.1.7" evidence="5"/>
<evidence type="ECO:0000256" key="1">
    <source>
        <dbReference type="ARBA" id="ARBA00022628"/>
    </source>
</evidence>
<dbReference type="AlphaFoldDB" id="A0A1T5MGF3"/>
<comment type="catalytic activity">
    <reaction evidence="5">
        <text>ethanolamine = acetaldehyde + NH4(+)</text>
        <dbReference type="Rhea" id="RHEA:15313"/>
        <dbReference type="ChEBI" id="CHEBI:15343"/>
        <dbReference type="ChEBI" id="CHEBI:28938"/>
        <dbReference type="ChEBI" id="CHEBI:57603"/>
        <dbReference type="EC" id="4.3.1.7"/>
    </reaction>
</comment>
<comment type="subcellular location">
    <subcellularLocation>
        <location evidence="5">Bacterial microcompartment</location>
    </subcellularLocation>
</comment>
<dbReference type="GO" id="GO:0031419">
    <property type="term" value="F:cobalamin binding"/>
    <property type="evidence" value="ECO:0007669"/>
    <property type="project" value="UniProtKB-UniRule"/>
</dbReference>
<dbReference type="NCBIfam" id="NF003971">
    <property type="entry name" value="PRK05465.1"/>
    <property type="match status" value="1"/>
</dbReference>
<dbReference type="STRING" id="688867.SAMN05660236_5366"/>
<evidence type="ECO:0000256" key="5">
    <source>
        <dbReference type="HAMAP-Rule" id="MF_00601"/>
    </source>
</evidence>
<dbReference type="UniPathway" id="UPA00560"/>
<name>A0A1T5MGF3_9BACT</name>
<proteinExistence type="inferred from homology"/>
<keyword evidence="7" id="KW-1185">Reference proteome</keyword>
<dbReference type="GO" id="GO:0006520">
    <property type="term" value="P:amino acid metabolic process"/>
    <property type="evidence" value="ECO:0007669"/>
    <property type="project" value="InterPro"/>
</dbReference>
<dbReference type="HAMAP" id="MF_00601">
    <property type="entry name" value="EutC"/>
    <property type="match status" value="1"/>
</dbReference>
<dbReference type="InterPro" id="IPR042251">
    <property type="entry name" value="EutC_C"/>
</dbReference>
<comment type="subunit">
    <text evidence="5">The basic unit is a heterodimer which dimerizes to form tetramers. The heterotetramers trimerize; 6 large subunits form a core ring with 6 small subunits projecting outwards.</text>
</comment>
<dbReference type="RefSeq" id="WP_245840805.1">
    <property type="nucleotide sequence ID" value="NZ_FUZU01000004.1"/>
</dbReference>
<keyword evidence="4 5" id="KW-1283">Bacterial microcompartment</keyword>
<dbReference type="GO" id="GO:0031471">
    <property type="term" value="C:ethanolamine degradation polyhedral organelle"/>
    <property type="evidence" value="ECO:0007669"/>
    <property type="project" value="UniProtKB-UniRule"/>
</dbReference>
<evidence type="ECO:0000313" key="6">
    <source>
        <dbReference type="EMBL" id="SKC87255.1"/>
    </source>
</evidence>
<dbReference type="EMBL" id="FUZU01000004">
    <property type="protein sequence ID" value="SKC87255.1"/>
    <property type="molecule type" value="Genomic_DNA"/>
</dbReference>
<keyword evidence="1 5" id="KW-0846">Cobalamin</keyword>
<evidence type="ECO:0000256" key="4">
    <source>
        <dbReference type="ARBA" id="ARBA00024446"/>
    </source>
</evidence>
<comment type="similarity">
    <text evidence="5">Belongs to the EutC family.</text>
</comment>
<dbReference type="Proteomes" id="UP000190961">
    <property type="component" value="Unassembled WGS sequence"/>
</dbReference>
<sequence>MFLVNEFDKYTIPPIIFTCTGMTPEKKTTIATDPWGSLRSFTAARIALGRTGVSVPLQEALKFKLAHAHARDAVYSLLDIAALHAALESFTAPIYHLKSEVVNREEYLKRPDRGRRLAVSSVSLLRATDHKPADVAFVLADGLSAEAINLHAIPVLKNVIQSLKESNIALAPISLVEQGRVAIGDEIGSLLNAKLVVILIGERPGLSSPDSMGAYITYAPRVGLTDESRNCISNIRPEGLIYTDAATKIFYLIQEALRLKLSGVTLKDNSNLLKGH</sequence>
<dbReference type="InterPro" id="IPR042255">
    <property type="entry name" value="EutC_N"/>
</dbReference>
<dbReference type="PANTHER" id="PTHR39330">
    <property type="entry name" value="ETHANOLAMINE AMMONIA-LYASE LIGHT CHAIN"/>
    <property type="match status" value="1"/>
</dbReference>
<dbReference type="PIRSF" id="PIRSF018982">
    <property type="entry name" value="EutC"/>
    <property type="match status" value="1"/>
</dbReference>
<dbReference type="GO" id="GO:0009350">
    <property type="term" value="C:ethanolamine ammonia-lyase complex"/>
    <property type="evidence" value="ECO:0007669"/>
    <property type="project" value="UniProtKB-UniRule"/>
</dbReference>
<evidence type="ECO:0000313" key="7">
    <source>
        <dbReference type="Proteomes" id="UP000190961"/>
    </source>
</evidence>
<organism evidence="6 7">
    <name type="scientific">Ohtaekwangia koreensis</name>
    <dbReference type="NCBI Taxonomy" id="688867"/>
    <lineage>
        <taxon>Bacteria</taxon>
        <taxon>Pseudomonadati</taxon>
        <taxon>Bacteroidota</taxon>
        <taxon>Cytophagia</taxon>
        <taxon>Cytophagales</taxon>
        <taxon>Fulvivirgaceae</taxon>
        <taxon>Ohtaekwangia</taxon>
    </lineage>
</organism>
<feature type="binding site" evidence="5">
    <location>
        <position position="231"/>
    </location>
    <ligand>
        <name>adenosylcob(III)alamin</name>
        <dbReference type="ChEBI" id="CHEBI:18408"/>
    </ligand>
</feature>
<dbReference type="Pfam" id="PF05985">
    <property type="entry name" value="EutC"/>
    <property type="match status" value="1"/>
</dbReference>
<keyword evidence="3 5" id="KW-0170">Cobalt</keyword>
<dbReference type="PANTHER" id="PTHR39330:SF1">
    <property type="entry name" value="ETHANOLAMINE AMMONIA-LYASE SMALL SUBUNIT"/>
    <property type="match status" value="1"/>
</dbReference>
<comment type="function">
    <text evidence="5">Catalyzes the deamination of various vicinal amino-alcohols to oxo compounds. Allows this organism to utilize ethanolamine as the sole source of nitrogen and carbon in the presence of external vitamin B12.</text>
</comment>
<gene>
    <name evidence="5" type="primary">eutC</name>
    <name evidence="6" type="ORF">SAMN05660236_5366</name>
</gene>
<dbReference type="Gene3D" id="3.40.50.11240">
    <property type="entry name" value="Ethanolamine ammonia-lyase light chain (EutC)"/>
    <property type="match status" value="1"/>
</dbReference>
<comment type="pathway">
    <text evidence="5">Amine and polyamine degradation; ethanolamine degradation.</text>
</comment>
<accession>A0A1T5MGF3</accession>
<keyword evidence="2 5" id="KW-0456">Lyase</keyword>
<dbReference type="GO" id="GO:0046336">
    <property type="term" value="P:ethanolamine catabolic process"/>
    <property type="evidence" value="ECO:0007669"/>
    <property type="project" value="UniProtKB-UniRule"/>
</dbReference>
<feature type="binding site" evidence="5">
    <location>
        <position position="181"/>
    </location>
    <ligand>
        <name>adenosylcob(III)alamin</name>
        <dbReference type="ChEBI" id="CHEBI:18408"/>
    </ligand>
</feature>
<reference evidence="6 7" key="1">
    <citation type="submission" date="2017-02" db="EMBL/GenBank/DDBJ databases">
        <authorList>
            <person name="Peterson S.W."/>
        </authorList>
    </citation>
    <scope>NUCLEOTIDE SEQUENCE [LARGE SCALE GENOMIC DNA]</scope>
    <source>
        <strain evidence="6 7">DSM 25262</strain>
    </source>
</reference>
<feature type="binding site" evidence="5">
    <location>
        <position position="202"/>
    </location>
    <ligand>
        <name>adenosylcob(III)alamin</name>
        <dbReference type="ChEBI" id="CHEBI:18408"/>
    </ligand>
</feature>
<dbReference type="Gene3D" id="1.10.30.40">
    <property type="entry name" value="Ethanolamine ammonia-lyase light chain (EutC), N-terminal domain"/>
    <property type="match status" value="1"/>
</dbReference>
<protein>
    <recommendedName>
        <fullName evidence="5">Ethanolamine ammonia-lyase small subunit</fullName>
        <shortName evidence="5">EAL small subunit</shortName>
        <ecNumber evidence="5">4.3.1.7</ecNumber>
    </recommendedName>
</protein>
<dbReference type="GO" id="GO:0008851">
    <property type="term" value="F:ethanolamine ammonia-lyase activity"/>
    <property type="evidence" value="ECO:0007669"/>
    <property type="project" value="UniProtKB-UniRule"/>
</dbReference>
<evidence type="ECO:0000256" key="3">
    <source>
        <dbReference type="ARBA" id="ARBA00023285"/>
    </source>
</evidence>